<keyword evidence="5 8" id="KW-0406">Ion transport</keyword>
<evidence type="ECO:0000256" key="8">
    <source>
        <dbReference type="HAMAP-Rule" id="MF_01521"/>
    </source>
</evidence>
<feature type="transmembrane region" description="Helical" evidence="8">
    <location>
        <begin position="106"/>
        <end position="127"/>
    </location>
</feature>
<comment type="function">
    <text evidence="8">Probably functions as a manganese efflux pump.</text>
</comment>
<keyword evidence="10" id="KW-1185">Reference proteome</keyword>
<keyword evidence="4 8" id="KW-1133">Transmembrane helix</keyword>
<comment type="caution">
    <text evidence="9">The sequence shown here is derived from an EMBL/GenBank/DDBJ whole genome shotgun (WGS) entry which is preliminary data.</text>
</comment>
<evidence type="ECO:0000256" key="2">
    <source>
        <dbReference type="ARBA" id="ARBA00022475"/>
    </source>
</evidence>
<dbReference type="InterPro" id="IPR003810">
    <property type="entry name" value="Mntp/YtaF"/>
</dbReference>
<evidence type="ECO:0000256" key="3">
    <source>
        <dbReference type="ARBA" id="ARBA00022692"/>
    </source>
</evidence>
<dbReference type="EMBL" id="MRCC01000004">
    <property type="protein sequence ID" value="OKH28103.1"/>
    <property type="molecule type" value="Genomic_DNA"/>
</dbReference>
<feature type="transmembrane region" description="Helical" evidence="8">
    <location>
        <begin position="164"/>
        <end position="181"/>
    </location>
</feature>
<dbReference type="AlphaFoldDB" id="A0A1U7HWY1"/>
<name>A0A1U7HWY1_9CHRO</name>
<evidence type="ECO:0000256" key="4">
    <source>
        <dbReference type="ARBA" id="ARBA00022989"/>
    </source>
</evidence>
<feature type="transmembrane region" description="Helical" evidence="8">
    <location>
        <begin position="64"/>
        <end position="86"/>
    </location>
</feature>
<dbReference type="PANTHER" id="PTHR35529:SF1">
    <property type="entry name" value="MANGANESE EFFLUX PUMP MNTP-RELATED"/>
    <property type="match status" value="1"/>
</dbReference>
<feature type="transmembrane region" description="Helical" evidence="8">
    <location>
        <begin position="39"/>
        <end position="57"/>
    </location>
</feature>
<gene>
    <name evidence="8" type="primary">mntP</name>
    <name evidence="9" type="ORF">NIES1031_05895</name>
</gene>
<evidence type="ECO:0000256" key="1">
    <source>
        <dbReference type="ARBA" id="ARBA00022448"/>
    </source>
</evidence>
<evidence type="ECO:0000256" key="6">
    <source>
        <dbReference type="ARBA" id="ARBA00023136"/>
    </source>
</evidence>
<evidence type="ECO:0000256" key="5">
    <source>
        <dbReference type="ARBA" id="ARBA00023065"/>
    </source>
</evidence>
<comment type="subcellular location">
    <subcellularLocation>
        <location evidence="8">Cell membrane</location>
        <topology evidence="8">Multi-pass membrane protein</topology>
    </subcellularLocation>
</comment>
<dbReference type="Proteomes" id="UP000185984">
    <property type="component" value="Unassembled WGS sequence"/>
</dbReference>
<evidence type="ECO:0000313" key="10">
    <source>
        <dbReference type="Proteomes" id="UP000185984"/>
    </source>
</evidence>
<sequence>MQPTATLVLALGLAADAFAVSVASGLKIKNVKVRKALKIAIFFGGFQAIMPLIGWVAGISLRTLLAAISHWVAFSILCLLGAKMIYESCQEEDEEKDFNPLCNTTLLALAIGTSLDALAVGLGFALLKDSIFTIITAIGFITFWLTFFGVFIGNRFGNLFHNKIEIIGGGILIAIGSKILIENLMNVTT</sequence>
<dbReference type="Pfam" id="PF02659">
    <property type="entry name" value="Mntp"/>
    <property type="match status" value="1"/>
</dbReference>
<dbReference type="GO" id="GO:0005886">
    <property type="term" value="C:plasma membrane"/>
    <property type="evidence" value="ECO:0007669"/>
    <property type="project" value="UniProtKB-SubCell"/>
</dbReference>
<dbReference type="HAMAP" id="MF_01521">
    <property type="entry name" value="MntP_pump"/>
    <property type="match status" value="1"/>
</dbReference>
<proteinExistence type="inferred from homology"/>
<evidence type="ECO:0000313" key="9">
    <source>
        <dbReference type="EMBL" id="OKH28103.1"/>
    </source>
</evidence>
<keyword evidence="1 8" id="KW-0813">Transport</keyword>
<keyword evidence="2 8" id="KW-1003">Cell membrane</keyword>
<dbReference type="RefSeq" id="WP_073548558.1">
    <property type="nucleotide sequence ID" value="NZ_CAWMVK010000034.1"/>
</dbReference>
<keyword evidence="6 8" id="KW-0472">Membrane</keyword>
<evidence type="ECO:0000256" key="7">
    <source>
        <dbReference type="ARBA" id="ARBA00023211"/>
    </source>
</evidence>
<dbReference type="InterPro" id="IPR022929">
    <property type="entry name" value="Put_MntP"/>
</dbReference>
<reference evidence="9 10" key="1">
    <citation type="submission" date="2016-11" db="EMBL/GenBank/DDBJ databases">
        <title>Draft Genome Sequences of Nine Cyanobacterial Strains from Diverse Habitats.</title>
        <authorList>
            <person name="Zhu T."/>
            <person name="Hou S."/>
            <person name="Lu X."/>
            <person name="Hess W.R."/>
        </authorList>
    </citation>
    <scope>NUCLEOTIDE SEQUENCE [LARGE SCALE GENOMIC DNA]</scope>
    <source>
        <strain evidence="9 10">5.2 s.c.1</strain>
    </source>
</reference>
<dbReference type="GO" id="GO:0005384">
    <property type="term" value="F:manganese ion transmembrane transporter activity"/>
    <property type="evidence" value="ECO:0007669"/>
    <property type="project" value="UniProtKB-UniRule"/>
</dbReference>
<comment type="similarity">
    <text evidence="8">Belongs to the MntP (TC 9.B.29) family.</text>
</comment>
<dbReference type="PANTHER" id="PTHR35529">
    <property type="entry name" value="MANGANESE EFFLUX PUMP MNTP-RELATED"/>
    <property type="match status" value="1"/>
</dbReference>
<organism evidence="9 10">
    <name type="scientific">Chroogloeocystis siderophila 5.2 s.c.1</name>
    <dbReference type="NCBI Taxonomy" id="247279"/>
    <lineage>
        <taxon>Bacteria</taxon>
        <taxon>Bacillati</taxon>
        <taxon>Cyanobacteriota</taxon>
        <taxon>Cyanophyceae</taxon>
        <taxon>Oscillatoriophycideae</taxon>
        <taxon>Chroococcales</taxon>
        <taxon>Chroococcaceae</taxon>
        <taxon>Chroogloeocystis</taxon>
    </lineage>
</organism>
<keyword evidence="7 8" id="KW-0464">Manganese</keyword>
<accession>A0A1U7HWY1</accession>
<feature type="transmembrane region" description="Helical" evidence="8">
    <location>
        <begin position="134"/>
        <end position="152"/>
    </location>
</feature>
<dbReference type="OrthoDB" id="9811590at2"/>
<protein>
    <recommendedName>
        <fullName evidence="8">Putative manganese efflux pump MntP</fullName>
    </recommendedName>
</protein>
<keyword evidence="3 8" id="KW-0812">Transmembrane</keyword>